<dbReference type="PANTHER" id="PTHR37529:SF1">
    <property type="entry name" value="TRANSPOSASE INSG FOR INSERTION SEQUENCE ELEMENT IS4-RELATED"/>
    <property type="match status" value="1"/>
</dbReference>
<dbReference type="EMBL" id="ANOG01000061">
    <property type="protein sequence ID" value="EMI22662.1"/>
    <property type="molecule type" value="Genomic_DNA"/>
</dbReference>
<dbReference type="Gene3D" id="3.90.350.10">
    <property type="entry name" value="Transposase Inhibitor Protein From Tn5, Chain A, domain 1"/>
    <property type="match status" value="1"/>
</dbReference>
<feature type="domain" description="Transposase IS4-like" evidence="1">
    <location>
        <begin position="179"/>
        <end position="378"/>
    </location>
</feature>
<dbReference type="PANTHER" id="PTHR37529">
    <property type="entry name" value="TRANSPOSASE INSG FOR INSERTION SEQUENCE ELEMENT IS4-RELATED"/>
    <property type="match status" value="1"/>
</dbReference>
<proteinExistence type="predicted"/>
<sequence>MEWCYQIIRPKGELAVNTQSNDSDFVIQSQLQRASSLVLDLLLPHKITAQICDELKYKHRDRIYTPMITVWLFISQVLSADHSCQQAIARFNSWRVAKGLARVSTETTSYCKARSRLPEQLFERLLDWTSQRCEEATNQAWLFKGRIVEMVDGWTVTMADSAKNQEAYPQMKSQKPGCGFPIARMIGLFSLATGAIQFNALAPYQGKQTGETSLLRTILHRILPGRILLADRYYASFWVLAMGEVRGIDLVARAHHLRKIDFRKGLKLGYLDQLVVYGKPSRPSWMTREEYDQIPDMILVRHLKYKVHQKGFRTREIILATTLLDPEQYSAEELAELYRRRWQVELHIRSLKTQMQMEHLRCKSPQMVRKEIHCHMIGFNLVRAAMLASALKFNLCPANISFTGTMQALEEFAACLRLRSGRTAQQWDNLLESIAELAVGDRPGRQEKRELKRRHKNYKLMKTPRDPNRNRYATAA</sequence>
<comment type="caution">
    <text evidence="2">The sequence shown here is derived from an EMBL/GenBank/DDBJ whole genome shotgun (WGS) entry which is preliminary data.</text>
</comment>
<name>M5S4U3_9BACT</name>
<dbReference type="AlphaFoldDB" id="M5S4U3"/>
<organism evidence="2 3">
    <name type="scientific">Rhodopirellula maiorica SM1</name>
    <dbReference type="NCBI Taxonomy" id="1265738"/>
    <lineage>
        <taxon>Bacteria</taxon>
        <taxon>Pseudomonadati</taxon>
        <taxon>Planctomycetota</taxon>
        <taxon>Planctomycetia</taxon>
        <taxon>Pirellulales</taxon>
        <taxon>Pirellulaceae</taxon>
        <taxon>Novipirellula</taxon>
    </lineage>
</organism>
<gene>
    <name evidence="2" type="ORF">RMSM_00410</name>
</gene>
<keyword evidence="3" id="KW-1185">Reference proteome</keyword>
<dbReference type="Pfam" id="PF01609">
    <property type="entry name" value="DDE_Tnp_1"/>
    <property type="match status" value="1"/>
</dbReference>
<dbReference type="SUPFAM" id="SSF53098">
    <property type="entry name" value="Ribonuclease H-like"/>
    <property type="match status" value="1"/>
</dbReference>
<reference evidence="2 3" key="1">
    <citation type="journal article" date="2013" name="Mar. Genomics">
        <title>Expression of sulfatases in Rhodopirellula baltica and the diversity of sulfatases in the genus Rhodopirellula.</title>
        <authorList>
            <person name="Wegner C.E."/>
            <person name="Richter-Heitmann T."/>
            <person name="Klindworth A."/>
            <person name="Klockow C."/>
            <person name="Richter M."/>
            <person name="Achstetter T."/>
            <person name="Glockner F.O."/>
            <person name="Harder J."/>
        </authorList>
    </citation>
    <scope>NUCLEOTIDE SEQUENCE [LARGE SCALE GENOMIC DNA]</scope>
    <source>
        <strain evidence="2 3">SM1</strain>
    </source>
</reference>
<dbReference type="InterPro" id="IPR012337">
    <property type="entry name" value="RNaseH-like_sf"/>
</dbReference>
<protein>
    <submittedName>
        <fullName evidence="2">Transposase, IS4 family protein</fullName>
    </submittedName>
</protein>
<dbReference type="InterPro" id="IPR002559">
    <property type="entry name" value="Transposase_11"/>
</dbReference>
<dbReference type="InterPro" id="IPR047952">
    <property type="entry name" value="Transpos_IS4"/>
</dbReference>
<evidence type="ECO:0000313" key="3">
    <source>
        <dbReference type="Proteomes" id="UP000011991"/>
    </source>
</evidence>
<dbReference type="GO" id="GO:0004803">
    <property type="term" value="F:transposase activity"/>
    <property type="evidence" value="ECO:0007669"/>
    <property type="project" value="InterPro"/>
</dbReference>
<dbReference type="NCBIfam" id="NF033592">
    <property type="entry name" value="transpos_IS4_1"/>
    <property type="match status" value="1"/>
</dbReference>
<evidence type="ECO:0000313" key="2">
    <source>
        <dbReference type="EMBL" id="EMI22662.1"/>
    </source>
</evidence>
<accession>M5S4U3</accession>
<dbReference type="PATRIC" id="fig|1265738.3.peg.411"/>
<dbReference type="GO" id="GO:0003677">
    <property type="term" value="F:DNA binding"/>
    <property type="evidence" value="ECO:0007669"/>
    <property type="project" value="InterPro"/>
</dbReference>
<dbReference type="Proteomes" id="UP000011991">
    <property type="component" value="Unassembled WGS sequence"/>
</dbReference>
<evidence type="ECO:0000259" key="1">
    <source>
        <dbReference type="Pfam" id="PF01609"/>
    </source>
</evidence>
<dbReference type="GO" id="GO:0006313">
    <property type="term" value="P:DNA transposition"/>
    <property type="evidence" value="ECO:0007669"/>
    <property type="project" value="InterPro"/>
</dbReference>